<sequence>MKNYTTNVFWGPKNHGDFIKGLQQCCDTLDPMGIFIGDNMFTFKRNLSFLDDGPFMASVNTNAGEEKEKAIIWRTAVLLWAARNGLRRKGDFVECGTYKGTSARILCDALDFAHCDRSFHLYDAFDLPPEMEYLRGPSHGPDLYPAVVKRFAHFPNVHIHKGIIPDIFVREGVPDVISFLHIDMNNAHAELSALEFLFDRVVDGGMIILDDYGWINNKDQKIAEDNFFIKKGLHVLEIPTGQGLCLK</sequence>
<dbReference type="GO" id="GO:0032259">
    <property type="term" value="P:methylation"/>
    <property type="evidence" value="ECO:0007669"/>
    <property type="project" value="UniProtKB-KW"/>
</dbReference>
<dbReference type="GO" id="GO:0008168">
    <property type="term" value="F:methyltransferase activity"/>
    <property type="evidence" value="ECO:0007669"/>
    <property type="project" value="UniProtKB-KW"/>
</dbReference>
<dbReference type="SUPFAM" id="SSF53335">
    <property type="entry name" value="S-adenosyl-L-methionine-dependent methyltransferases"/>
    <property type="match status" value="1"/>
</dbReference>
<dbReference type="InterPro" id="IPR029063">
    <property type="entry name" value="SAM-dependent_MTases_sf"/>
</dbReference>
<evidence type="ECO:0000313" key="1">
    <source>
        <dbReference type="EMBL" id="GEO81537.1"/>
    </source>
</evidence>
<organism evidence="1 2">
    <name type="scientific">Pararhodospirillum oryzae</name>
    <dbReference type="NCBI Taxonomy" id="478448"/>
    <lineage>
        <taxon>Bacteria</taxon>
        <taxon>Pseudomonadati</taxon>
        <taxon>Pseudomonadota</taxon>
        <taxon>Alphaproteobacteria</taxon>
        <taxon>Rhodospirillales</taxon>
        <taxon>Rhodospirillaceae</taxon>
        <taxon>Pararhodospirillum</taxon>
    </lineage>
</organism>
<evidence type="ECO:0000313" key="2">
    <source>
        <dbReference type="Proteomes" id="UP000321567"/>
    </source>
</evidence>
<keyword evidence="1" id="KW-0489">Methyltransferase</keyword>
<gene>
    <name evidence="1" type="ORF">ROR02_16680</name>
</gene>
<dbReference type="Gene3D" id="3.40.50.150">
    <property type="entry name" value="Vaccinia Virus protein VP39"/>
    <property type="match status" value="1"/>
</dbReference>
<reference evidence="1 2" key="1">
    <citation type="submission" date="2019-07" db="EMBL/GenBank/DDBJ databases">
        <title>Whole genome shotgun sequence of Rhodospirillum oryzae NBRC 107573.</title>
        <authorList>
            <person name="Hosoyama A."/>
            <person name="Uohara A."/>
            <person name="Ohji S."/>
            <person name="Ichikawa N."/>
        </authorList>
    </citation>
    <scope>NUCLEOTIDE SEQUENCE [LARGE SCALE GENOMIC DNA]</scope>
    <source>
        <strain evidence="1 2">NBRC 107573</strain>
    </source>
</reference>
<keyword evidence="1" id="KW-0808">Transferase</keyword>
<dbReference type="Proteomes" id="UP000321567">
    <property type="component" value="Unassembled WGS sequence"/>
</dbReference>
<dbReference type="Pfam" id="PF13578">
    <property type="entry name" value="Methyltransf_24"/>
    <property type="match status" value="1"/>
</dbReference>
<dbReference type="AlphaFoldDB" id="A0A512H7V4"/>
<name>A0A512H7V4_9PROT</name>
<keyword evidence="2" id="KW-1185">Reference proteome</keyword>
<protein>
    <submittedName>
        <fullName evidence="1">Methyltransferase</fullName>
    </submittedName>
</protein>
<dbReference type="EMBL" id="BJZO01000039">
    <property type="protein sequence ID" value="GEO81537.1"/>
    <property type="molecule type" value="Genomic_DNA"/>
</dbReference>
<dbReference type="InterPro" id="IPR008884">
    <property type="entry name" value="TylF_MeTrfase"/>
</dbReference>
<proteinExistence type="predicted"/>
<comment type="caution">
    <text evidence="1">The sequence shown here is derived from an EMBL/GenBank/DDBJ whole genome shotgun (WGS) entry which is preliminary data.</text>
</comment>
<accession>A0A512H7V4</accession>
<dbReference type="RefSeq" id="WP_147163571.1">
    <property type="nucleotide sequence ID" value="NZ_BJZO01000039.1"/>
</dbReference>
<dbReference type="PANTHER" id="PTHR40036:SF1">
    <property type="entry name" value="MACROCIN O-METHYLTRANSFERASE"/>
    <property type="match status" value="1"/>
</dbReference>
<dbReference type="OrthoDB" id="9811332at2"/>
<dbReference type="PANTHER" id="PTHR40036">
    <property type="entry name" value="MACROCIN O-METHYLTRANSFERASE"/>
    <property type="match status" value="1"/>
</dbReference>